<dbReference type="AlphaFoldDB" id="A0A183HTW0"/>
<name>A0A183HTW0_9BILA</name>
<evidence type="ECO:0000313" key="2">
    <source>
        <dbReference type="Proteomes" id="UP000267606"/>
    </source>
</evidence>
<dbReference type="EMBL" id="UZAJ01015146">
    <property type="protein sequence ID" value="VDO72424.1"/>
    <property type="molecule type" value="Genomic_DNA"/>
</dbReference>
<reference evidence="1 2" key="2">
    <citation type="submission" date="2018-11" db="EMBL/GenBank/DDBJ databases">
        <authorList>
            <consortium name="Pathogen Informatics"/>
        </authorList>
    </citation>
    <scope>NUCLEOTIDE SEQUENCE [LARGE SCALE GENOMIC DNA]</scope>
</reference>
<reference evidence="3" key="1">
    <citation type="submission" date="2016-06" db="UniProtKB">
        <authorList>
            <consortium name="WormBaseParasite"/>
        </authorList>
    </citation>
    <scope>IDENTIFICATION</scope>
</reference>
<proteinExistence type="predicted"/>
<dbReference type="Proteomes" id="UP000267606">
    <property type="component" value="Unassembled WGS sequence"/>
</dbReference>
<protein>
    <submittedName>
        <fullName evidence="3">Protein sym1</fullName>
    </submittedName>
</protein>
<dbReference type="STRING" id="387005.A0A183HTW0"/>
<gene>
    <name evidence="1" type="ORF">OFLC_LOCUS10922</name>
</gene>
<organism evidence="3">
    <name type="scientific">Onchocerca flexuosa</name>
    <dbReference type="NCBI Taxonomy" id="387005"/>
    <lineage>
        <taxon>Eukaryota</taxon>
        <taxon>Metazoa</taxon>
        <taxon>Ecdysozoa</taxon>
        <taxon>Nematoda</taxon>
        <taxon>Chromadorea</taxon>
        <taxon>Rhabditida</taxon>
        <taxon>Spirurina</taxon>
        <taxon>Spiruromorpha</taxon>
        <taxon>Filarioidea</taxon>
        <taxon>Onchocercidae</taxon>
        <taxon>Onchocerca</taxon>
    </lineage>
</organism>
<keyword evidence="2" id="KW-1185">Reference proteome</keyword>
<evidence type="ECO:0000313" key="3">
    <source>
        <dbReference type="WBParaSite" id="OFLC_0001092201-mRNA-1"/>
    </source>
</evidence>
<evidence type="ECO:0000313" key="1">
    <source>
        <dbReference type="EMBL" id="VDO72424.1"/>
    </source>
</evidence>
<dbReference type="WBParaSite" id="OFLC_0001092201-mRNA-1">
    <property type="protein sequence ID" value="OFLC_0001092201-mRNA-1"/>
    <property type="gene ID" value="OFLC_0001092201"/>
</dbReference>
<accession>A0A183HTW0</accession>
<sequence>MDDNDQMMYPADAEILNSEEEFHYQSNHSRPSTSFFAPSNFLLNSFCRYRDIFMQQQFASSQEPQSTIELVTLQYLATPLMQLARTELSINPQIILSKYSETIKSLLAAATAAATSHLVPELFNSLAWDQWLCSLATSLTPAQWQLYWMNYLVLFGTLGLPQHLVNFFTTAATFNFSPPSYLLSSLQTNVDWVNFQQQFYE</sequence>